<comment type="caution">
    <text evidence="2">The sequence shown here is derived from an EMBL/GenBank/DDBJ whole genome shotgun (WGS) entry which is preliminary data.</text>
</comment>
<evidence type="ECO:0000313" key="3">
    <source>
        <dbReference type="Proteomes" id="UP001218218"/>
    </source>
</evidence>
<evidence type="ECO:0000256" key="1">
    <source>
        <dbReference type="SAM" id="MobiDB-lite"/>
    </source>
</evidence>
<reference evidence="2" key="1">
    <citation type="submission" date="2023-03" db="EMBL/GenBank/DDBJ databases">
        <title>Massive genome expansion in bonnet fungi (Mycena s.s.) driven by repeated elements and novel gene families across ecological guilds.</title>
        <authorList>
            <consortium name="Lawrence Berkeley National Laboratory"/>
            <person name="Harder C.B."/>
            <person name="Miyauchi S."/>
            <person name="Viragh M."/>
            <person name="Kuo A."/>
            <person name="Thoen E."/>
            <person name="Andreopoulos B."/>
            <person name="Lu D."/>
            <person name="Skrede I."/>
            <person name="Drula E."/>
            <person name="Henrissat B."/>
            <person name="Morin E."/>
            <person name="Kohler A."/>
            <person name="Barry K."/>
            <person name="LaButti K."/>
            <person name="Morin E."/>
            <person name="Salamov A."/>
            <person name="Lipzen A."/>
            <person name="Mereny Z."/>
            <person name="Hegedus B."/>
            <person name="Baldrian P."/>
            <person name="Stursova M."/>
            <person name="Weitz H."/>
            <person name="Taylor A."/>
            <person name="Grigoriev I.V."/>
            <person name="Nagy L.G."/>
            <person name="Martin F."/>
            <person name="Kauserud H."/>
        </authorList>
    </citation>
    <scope>NUCLEOTIDE SEQUENCE</scope>
    <source>
        <strain evidence="2">CBHHK002</strain>
    </source>
</reference>
<proteinExistence type="predicted"/>
<dbReference type="EMBL" id="JARIHO010000003">
    <property type="protein sequence ID" value="KAJ7364745.1"/>
    <property type="molecule type" value="Genomic_DNA"/>
</dbReference>
<feature type="compositionally biased region" description="Basic residues" evidence="1">
    <location>
        <begin position="149"/>
        <end position="158"/>
    </location>
</feature>
<organism evidence="2 3">
    <name type="scientific">Mycena albidolilacea</name>
    <dbReference type="NCBI Taxonomy" id="1033008"/>
    <lineage>
        <taxon>Eukaryota</taxon>
        <taxon>Fungi</taxon>
        <taxon>Dikarya</taxon>
        <taxon>Basidiomycota</taxon>
        <taxon>Agaricomycotina</taxon>
        <taxon>Agaricomycetes</taxon>
        <taxon>Agaricomycetidae</taxon>
        <taxon>Agaricales</taxon>
        <taxon>Marasmiineae</taxon>
        <taxon>Mycenaceae</taxon>
        <taxon>Mycena</taxon>
    </lineage>
</organism>
<keyword evidence="3" id="KW-1185">Reference proteome</keyword>
<feature type="region of interest" description="Disordered" evidence="1">
    <location>
        <begin position="139"/>
        <end position="162"/>
    </location>
</feature>
<sequence length="215" mass="24166">MHRRAIRATLVPLSNRDPTLPPIEKLSSHPEVPADATGTIYLWRQDRSQEAFEATLRNSANFVVPKTEKEIQERGLLLFKSGDYLVVRDKLRGDDFTEDRVVAFQVGSDKLTLAQRDRATQVRNRVFGDTGNFVSFPAAEDDISSPHTVPKKKRKSTPHQKGLLFEQSPRSFSLGNAPRCYSLSRSDVNQNLSVSTSSFRLQKEQGLRRSAAVVV</sequence>
<gene>
    <name evidence="2" type="ORF">DFH08DRAFT_839858</name>
</gene>
<accession>A0AAD7APV7</accession>
<name>A0AAD7APV7_9AGAR</name>
<evidence type="ECO:0000313" key="2">
    <source>
        <dbReference type="EMBL" id="KAJ7364745.1"/>
    </source>
</evidence>
<dbReference type="Proteomes" id="UP001218218">
    <property type="component" value="Unassembled WGS sequence"/>
</dbReference>
<protein>
    <submittedName>
        <fullName evidence="2">Uncharacterized protein</fullName>
    </submittedName>
</protein>
<dbReference type="AlphaFoldDB" id="A0AAD7APV7"/>